<evidence type="ECO:0000313" key="3">
    <source>
        <dbReference type="Proteomes" id="UP000031036"/>
    </source>
</evidence>
<gene>
    <name evidence="2" type="ORF">Tcan_12846</name>
</gene>
<name>A0A0B2USS4_TOXCA</name>
<dbReference type="Proteomes" id="UP000031036">
    <property type="component" value="Unassembled WGS sequence"/>
</dbReference>
<proteinExistence type="predicted"/>
<evidence type="ECO:0000313" key="2">
    <source>
        <dbReference type="EMBL" id="KHN72453.1"/>
    </source>
</evidence>
<dbReference type="EMBL" id="JPKZ01003252">
    <property type="protein sequence ID" value="KHN72453.1"/>
    <property type="molecule type" value="Genomic_DNA"/>
</dbReference>
<comment type="caution">
    <text evidence="2">The sequence shown here is derived from an EMBL/GenBank/DDBJ whole genome shotgun (WGS) entry which is preliminary data.</text>
</comment>
<protein>
    <submittedName>
        <fullName evidence="2">Uncharacterized protein</fullName>
    </submittedName>
</protein>
<evidence type="ECO:0000256" key="1">
    <source>
        <dbReference type="SAM" id="MobiDB-lite"/>
    </source>
</evidence>
<keyword evidence="3" id="KW-1185">Reference proteome</keyword>
<accession>A0A0B2USS4</accession>
<feature type="compositionally biased region" description="Basic and acidic residues" evidence="1">
    <location>
        <begin position="140"/>
        <end position="149"/>
    </location>
</feature>
<dbReference type="AlphaFoldDB" id="A0A0B2USS4"/>
<sequence>MVVSGAGYGGGVWAGRGCVGGAGHRESMWAGRATLDSSIAMRAVEQQLEAVQRYNKHLAALYQEEKEALRQERQRRIQAEHRLQQLQKQLANNQRSVSHAPLTRRASAQSLRDVHSNTTRLYSSSSQRNLAKANAPRKIMSKDIQHDDGTGSNMADGRRRWHNQLTQNASDIVDTRRSEMPSSPPPLRKNLRQHDDSPVATHSGSVSFHRASLAYFVHVDGTWAWRMPPRLQAVLRASRAWFIRRSRQRQARIEEASIRRAEIAERKRVVAKKVLTQELGPAEALPLLEVDAGRISAWLSTPRTMARDTRRRLHETNHLPALDTRAIAKEEDRHVNRLLAFCYNQASYMFLAMQMVVSAQIRTRPFWNRQTLR</sequence>
<reference evidence="2 3" key="1">
    <citation type="submission" date="2014-11" db="EMBL/GenBank/DDBJ databases">
        <title>Genetic blueprint of the zoonotic pathogen Toxocara canis.</title>
        <authorList>
            <person name="Zhu X.-Q."/>
            <person name="Korhonen P.K."/>
            <person name="Cai H."/>
            <person name="Young N.D."/>
            <person name="Nejsum P."/>
            <person name="von Samson-Himmelstjerna G."/>
            <person name="Boag P.R."/>
            <person name="Tan P."/>
            <person name="Li Q."/>
            <person name="Min J."/>
            <person name="Yang Y."/>
            <person name="Wang X."/>
            <person name="Fang X."/>
            <person name="Hall R.S."/>
            <person name="Hofmann A."/>
            <person name="Sternberg P.W."/>
            <person name="Jex A.R."/>
            <person name="Gasser R.B."/>
        </authorList>
    </citation>
    <scope>NUCLEOTIDE SEQUENCE [LARGE SCALE GENOMIC DNA]</scope>
    <source>
        <strain evidence="2">PN_DK_2014</strain>
    </source>
</reference>
<feature type="region of interest" description="Disordered" evidence="1">
    <location>
        <begin position="90"/>
        <end position="203"/>
    </location>
</feature>
<organism evidence="2 3">
    <name type="scientific">Toxocara canis</name>
    <name type="common">Canine roundworm</name>
    <dbReference type="NCBI Taxonomy" id="6265"/>
    <lineage>
        <taxon>Eukaryota</taxon>
        <taxon>Metazoa</taxon>
        <taxon>Ecdysozoa</taxon>
        <taxon>Nematoda</taxon>
        <taxon>Chromadorea</taxon>
        <taxon>Rhabditida</taxon>
        <taxon>Spirurina</taxon>
        <taxon>Ascaridomorpha</taxon>
        <taxon>Ascaridoidea</taxon>
        <taxon>Toxocaridae</taxon>
        <taxon>Toxocara</taxon>
    </lineage>
</organism>
<feature type="compositionally biased region" description="Polar residues" evidence="1">
    <location>
        <begin position="106"/>
        <end position="129"/>
    </location>
</feature>